<dbReference type="EMBL" id="ML002873">
    <property type="protein sequence ID" value="RKP35426.1"/>
    <property type="molecule type" value="Genomic_DNA"/>
</dbReference>
<accession>A0A4P9ZPQ7</accession>
<gene>
    <name evidence="1" type="ORF">BJ085DRAFT_1484</name>
</gene>
<dbReference type="SUPFAM" id="SSF63829">
    <property type="entry name" value="Calcium-dependent phosphotriesterase"/>
    <property type="match status" value="1"/>
</dbReference>
<evidence type="ECO:0000313" key="1">
    <source>
        <dbReference type="EMBL" id="RKP35426.1"/>
    </source>
</evidence>
<dbReference type="InterPro" id="IPR015943">
    <property type="entry name" value="WD40/YVTN_repeat-like_dom_sf"/>
</dbReference>
<dbReference type="AlphaFoldDB" id="A0A4P9ZPQ7"/>
<feature type="non-terminal residue" evidence="1">
    <location>
        <position position="1"/>
    </location>
</feature>
<evidence type="ECO:0000313" key="2">
    <source>
        <dbReference type="Proteomes" id="UP000268162"/>
    </source>
</evidence>
<dbReference type="Proteomes" id="UP000268162">
    <property type="component" value="Unassembled WGS sequence"/>
</dbReference>
<dbReference type="Gene3D" id="2.130.10.10">
    <property type="entry name" value="YVTN repeat-like/Quinoprotein amine dehydrogenase"/>
    <property type="match status" value="1"/>
</dbReference>
<feature type="non-terminal residue" evidence="1">
    <location>
        <position position="292"/>
    </location>
</feature>
<dbReference type="STRING" id="215637.A0A4P9ZPQ7"/>
<proteinExistence type="predicted"/>
<keyword evidence="2" id="KW-1185">Reference proteome</keyword>
<organism evidence="1 2">
    <name type="scientific">Dimargaris cristalligena</name>
    <dbReference type="NCBI Taxonomy" id="215637"/>
    <lineage>
        <taxon>Eukaryota</taxon>
        <taxon>Fungi</taxon>
        <taxon>Fungi incertae sedis</taxon>
        <taxon>Zoopagomycota</taxon>
        <taxon>Kickxellomycotina</taxon>
        <taxon>Dimargaritomycetes</taxon>
        <taxon>Dimargaritales</taxon>
        <taxon>Dimargaritaceae</taxon>
        <taxon>Dimargaris</taxon>
    </lineage>
</organism>
<name>A0A4P9ZPQ7_9FUNG</name>
<sequence>SLVNLVPVPTRGNEAHHIGVSRDGRTAFAGGLLSFRRHQDPNFFFDLTNRRQPRLVQTSRPTRGMAADACVALANGGFLITMMGGVATGRGGRVVEYDQDFRLVAEYPEREADVPTGFHPHGIAIEESLDVMITSDFVDPHTTLRPSRGVQAGNTVRIWDLGSRRIRATLVLTPQLHGGIMDVVFLKSPTTGHIYMFDTTDPNNLKLMGKLAIGAYATPHYLALGPDQTTLIVTDYFLDEKDFGLVHFPGDKMLHFIDVSGDSMDWRREMSIDFKRLLRPLGVVNPHGVVML</sequence>
<reference evidence="2" key="1">
    <citation type="journal article" date="2018" name="Nat. Microbiol.">
        <title>Leveraging single-cell genomics to expand the fungal tree of life.</title>
        <authorList>
            <person name="Ahrendt S.R."/>
            <person name="Quandt C.A."/>
            <person name="Ciobanu D."/>
            <person name="Clum A."/>
            <person name="Salamov A."/>
            <person name="Andreopoulos B."/>
            <person name="Cheng J.F."/>
            <person name="Woyke T."/>
            <person name="Pelin A."/>
            <person name="Henrissat B."/>
            <person name="Reynolds N.K."/>
            <person name="Benny G.L."/>
            <person name="Smith M.E."/>
            <person name="James T.Y."/>
            <person name="Grigoriev I.V."/>
        </authorList>
    </citation>
    <scope>NUCLEOTIDE SEQUENCE [LARGE SCALE GENOMIC DNA]</scope>
    <source>
        <strain evidence="2">RSA 468</strain>
    </source>
</reference>
<protein>
    <submittedName>
        <fullName evidence="1">Uncharacterized protein</fullName>
    </submittedName>
</protein>